<comment type="caution">
    <text evidence="1">The sequence shown here is derived from an EMBL/GenBank/DDBJ whole genome shotgun (WGS) entry which is preliminary data.</text>
</comment>
<reference evidence="1 2" key="1">
    <citation type="submission" date="2020-08" db="EMBL/GenBank/DDBJ databases">
        <title>novel species in genus Nocardioides.</title>
        <authorList>
            <person name="Zhang G."/>
        </authorList>
    </citation>
    <scope>NUCLEOTIDE SEQUENCE [LARGE SCALE GENOMIC DNA]</scope>
    <source>
        <strain evidence="1 2">SC8A-24</strain>
    </source>
</reference>
<dbReference type="PANTHER" id="PTHR47271">
    <property type="entry name" value="ARGININE DEIMINASE"/>
    <property type="match status" value="1"/>
</dbReference>
<dbReference type="Proteomes" id="UP000604001">
    <property type="component" value="Unassembled WGS sequence"/>
</dbReference>
<protein>
    <submittedName>
        <fullName evidence="1">Amidinotransferase</fullName>
    </submittedName>
</protein>
<evidence type="ECO:0000313" key="2">
    <source>
        <dbReference type="Proteomes" id="UP000604001"/>
    </source>
</evidence>
<dbReference type="PANTHER" id="PTHR47271:SF2">
    <property type="entry name" value="ARGININE DEIMINASE"/>
    <property type="match status" value="1"/>
</dbReference>
<dbReference type="SUPFAM" id="SSF55909">
    <property type="entry name" value="Pentein"/>
    <property type="match status" value="1"/>
</dbReference>
<name>A0ABR6U5J5_9ACTN</name>
<dbReference type="Gene3D" id="3.75.10.10">
    <property type="entry name" value="L-arginine/glycine Amidinotransferase, Chain A"/>
    <property type="match status" value="1"/>
</dbReference>
<organism evidence="1 2">
    <name type="scientific">Nocardioides deserti</name>
    <dbReference type="NCBI Taxonomy" id="1588644"/>
    <lineage>
        <taxon>Bacteria</taxon>
        <taxon>Bacillati</taxon>
        <taxon>Actinomycetota</taxon>
        <taxon>Actinomycetes</taxon>
        <taxon>Propionibacteriales</taxon>
        <taxon>Nocardioidaceae</taxon>
        <taxon>Nocardioides</taxon>
    </lineage>
</organism>
<sequence>MPLPCAGDGLRGDLCPGAVVPHTQLALSGCLTIVERGRSGGGSVEQLQWGRRYVAVEPAHFRVDYVINPFMDPAVQPDPERAMAQWRTMVATLERLGATVDVLPQRPDAPDMVYAMNLGLGLVREDGSRHVVMSHMRYAERRMETLSAAPWFAAGGATTSYVGRDGVGAHLEAGDAFAFRGDLVVGYGPRTEELALKHLATELGVRVRGLRITHPGMYHLDLAFCPLDDRRALVCPAALDDASAAALLDLVPEPLVLTEEEALTTFCANSVVVGRTVVMPACPDHVRAQLEAWGFEVVVVDVSEFHKGGGSIRCLTNPVDLTLGRDLAVVPGGEVLLPA</sequence>
<dbReference type="Pfam" id="PF19420">
    <property type="entry name" value="DDAH_eukar"/>
    <property type="match status" value="1"/>
</dbReference>
<dbReference type="EMBL" id="JACMYC010000002">
    <property type="protein sequence ID" value="MBC2959682.1"/>
    <property type="molecule type" value="Genomic_DNA"/>
</dbReference>
<keyword evidence="2" id="KW-1185">Reference proteome</keyword>
<accession>A0ABR6U5J5</accession>
<proteinExistence type="predicted"/>
<gene>
    <name evidence="1" type="ORF">H7344_05165</name>
</gene>
<evidence type="ECO:0000313" key="1">
    <source>
        <dbReference type="EMBL" id="MBC2959682.1"/>
    </source>
</evidence>